<dbReference type="InterPro" id="IPR011701">
    <property type="entry name" value="MFS"/>
</dbReference>
<dbReference type="AlphaFoldDB" id="A0AAD7QW45"/>
<dbReference type="SUPFAM" id="SSF103473">
    <property type="entry name" value="MFS general substrate transporter"/>
    <property type="match status" value="1"/>
</dbReference>
<evidence type="ECO:0000256" key="5">
    <source>
        <dbReference type="ARBA" id="ARBA00022989"/>
    </source>
</evidence>
<comment type="similarity">
    <text evidence="2">Belongs to the major facilitator superfamily.</text>
</comment>
<evidence type="ECO:0000259" key="8">
    <source>
        <dbReference type="PROSITE" id="PS50850"/>
    </source>
</evidence>
<feature type="transmembrane region" description="Helical" evidence="7">
    <location>
        <begin position="374"/>
        <end position="392"/>
    </location>
</feature>
<feature type="transmembrane region" description="Helical" evidence="7">
    <location>
        <begin position="141"/>
        <end position="161"/>
    </location>
</feature>
<dbReference type="RefSeq" id="XP_056046040.1">
    <property type="nucleotide sequence ID" value="XM_056184896.1"/>
</dbReference>
<protein>
    <submittedName>
        <fullName evidence="9">Major facilitator superfamily domain-containing protein</fullName>
    </submittedName>
</protein>
<dbReference type="Pfam" id="PF07690">
    <property type="entry name" value="MFS_1"/>
    <property type="match status" value="1"/>
</dbReference>
<keyword evidence="10" id="KW-1185">Reference proteome</keyword>
<feature type="transmembrane region" description="Helical" evidence="7">
    <location>
        <begin position="173"/>
        <end position="192"/>
    </location>
</feature>
<feature type="domain" description="Major facilitator superfamily (MFS) profile" evidence="8">
    <location>
        <begin position="47"/>
        <end position="516"/>
    </location>
</feature>
<sequence>MGLPDITEEEAEATQLLTTEERAIADEEALVDELETEELERGRLIAVFLSLYVGVFLAAIDGTIVATLLSRIASDFNEFRSVSWIATGYLIAQAAFQPTYGKLSDIFGRKPVLLVCNVLFGVGSILCGLAPTLWFLVFARVVAGMGGGGLTTLSAITLSDIVPLRQRGLLQGIGNILYGCGAAFGGIVGGILTETVGWRWTFAMQGPIIFVSILAIQFNLNLPSKEYDGSQFKRIDFLGSFTLVTGLCLFLVGVSIGGSYFPWSSPFVALPLSLSFIVLASFVYVELYIANEPVIPLGLLKNRTVAGSAFTSWFLSMVYFTNIFYTAIYMIAVQGASPTKSGSSLMPQFIGSALGSLVCGYYMRMTGRYQLMSVLAMISLFGGSLLLCTIGIDSNLNLVSTYLFLPGFGGGLYLTITLVGLIAAVPHEYQAVCTSIQYGFRGTGSTIGVAVAASIFQNTLGKQLHERVTGPGSEEVIRLVQDSVEEIAKVPEPFRLAVTLSYLDAIHTVLYTSAFLAFCAGVSSLTMKEHILHNKVSRR</sequence>
<evidence type="ECO:0000313" key="10">
    <source>
        <dbReference type="Proteomes" id="UP001217417"/>
    </source>
</evidence>
<comment type="subcellular location">
    <subcellularLocation>
        <location evidence="1">Endomembrane system</location>
        <topology evidence="1">Multi-pass membrane protein</topology>
    </subcellularLocation>
</comment>
<keyword evidence="3" id="KW-0813">Transport</keyword>
<feature type="transmembrane region" description="Helical" evidence="7">
    <location>
        <begin position="112"/>
        <end position="135"/>
    </location>
</feature>
<dbReference type="PROSITE" id="PS50850">
    <property type="entry name" value="MFS"/>
    <property type="match status" value="1"/>
</dbReference>
<keyword evidence="4 7" id="KW-0812">Transmembrane</keyword>
<dbReference type="Gene3D" id="1.20.1250.20">
    <property type="entry name" value="MFS general substrate transporter like domains"/>
    <property type="match status" value="1"/>
</dbReference>
<dbReference type="EMBL" id="JARPMG010000002">
    <property type="protein sequence ID" value="KAJ8102590.1"/>
    <property type="molecule type" value="Genomic_DNA"/>
</dbReference>
<evidence type="ECO:0000256" key="2">
    <source>
        <dbReference type="ARBA" id="ARBA00008335"/>
    </source>
</evidence>
<keyword evidence="5 7" id="KW-1133">Transmembrane helix</keyword>
<organism evidence="9 10">
    <name type="scientific">Lipomyces tetrasporus</name>
    <dbReference type="NCBI Taxonomy" id="54092"/>
    <lineage>
        <taxon>Eukaryota</taxon>
        <taxon>Fungi</taxon>
        <taxon>Dikarya</taxon>
        <taxon>Ascomycota</taxon>
        <taxon>Saccharomycotina</taxon>
        <taxon>Lipomycetes</taxon>
        <taxon>Lipomycetales</taxon>
        <taxon>Lipomycetaceae</taxon>
        <taxon>Lipomyces</taxon>
    </lineage>
</organism>
<evidence type="ECO:0000313" key="9">
    <source>
        <dbReference type="EMBL" id="KAJ8102590.1"/>
    </source>
</evidence>
<dbReference type="GO" id="GO:0012505">
    <property type="term" value="C:endomembrane system"/>
    <property type="evidence" value="ECO:0007669"/>
    <property type="project" value="UniProtKB-SubCell"/>
</dbReference>
<accession>A0AAD7QW45</accession>
<keyword evidence="6 7" id="KW-0472">Membrane</keyword>
<feature type="transmembrane region" description="Helical" evidence="7">
    <location>
        <begin position="44"/>
        <end position="69"/>
    </location>
</feature>
<reference evidence="9" key="1">
    <citation type="submission" date="2023-03" db="EMBL/GenBank/DDBJ databases">
        <title>Near-Complete genome sequence of Lipomyces tetrasporous NRRL Y-64009, an oleaginous yeast capable of growing on lignocellulosic hydrolysates.</title>
        <authorList>
            <consortium name="Lawrence Berkeley National Laboratory"/>
            <person name="Jagtap S.S."/>
            <person name="Liu J.-J."/>
            <person name="Walukiewicz H.E."/>
            <person name="Pangilinan J."/>
            <person name="Lipzen A."/>
            <person name="Ahrendt S."/>
            <person name="Koriabine M."/>
            <person name="Cobaugh K."/>
            <person name="Salamov A."/>
            <person name="Yoshinaga Y."/>
            <person name="Ng V."/>
            <person name="Daum C."/>
            <person name="Grigoriev I.V."/>
            <person name="Slininger P.J."/>
            <person name="Dien B.S."/>
            <person name="Jin Y.-S."/>
            <person name="Rao C.V."/>
        </authorList>
    </citation>
    <scope>NUCLEOTIDE SEQUENCE</scope>
    <source>
        <strain evidence="9">NRRL Y-64009</strain>
    </source>
</reference>
<dbReference type="InterPro" id="IPR020846">
    <property type="entry name" value="MFS_dom"/>
</dbReference>
<dbReference type="Proteomes" id="UP001217417">
    <property type="component" value="Unassembled WGS sequence"/>
</dbReference>
<dbReference type="GO" id="GO:0015174">
    <property type="term" value="F:basic amino acid transmembrane transporter activity"/>
    <property type="evidence" value="ECO:0007669"/>
    <property type="project" value="TreeGrafter"/>
</dbReference>
<evidence type="ECO:0000256" key="6">
    <source>
        <dbReference type="ARBA" id="ARBA00023136"/>
    </source>
</evidence>
<feature type="transmembrane region" description="Helical" evidence="7">
    <location>
        <begin position="505"/>
        <end position="525"/>
    </location>
</feature>
<feature type="transmembrane region" description="Helical" evidence="7">
    <location>
        <begin position="310"/>
        <end position="332"/>
    </location>
</feature>
<evidence type="ECO:0000256" key="1">
    <source>
        <dbReference type="ARBA" id="ARBA00004127"/>
    </source>
</evidence>
<gene>
    <name evidence="9" type="ORF">POJ06DRAFT_192967</name>
</gene>
<feature type="transmembrane region" description="Helical" evidence="7">
    <location>
        <begin position="81"/>
        <end position="100"/>
    </location>
</feature>
<feature type="transmembrane region" description="Helical" evidence="7">
    <location>
        <begin position="438"/>
        <end position="456"/>
    </location>
</feature>
<feature type="transmembrane region" description="Helical" evidence="7">
    <location>
        <begin position="267"/>
        <end position="289"/>
    </location>
</feature>
<dbReference type="GO" id="GO:0000329">
    <property type="term" value="C:fungal-type vacuole membrane"/>
    <property type="evidence" value="ECO:0007669"/>
    <property type="project" value="TreeGrafter"/>
</dbReference>
<evidence type="ECO:0000256" key="4">
    <source>
        <dbReference type="ARBA" id="ARBA00022692"/>
    </source>
</evidence>
<feature type="transmembrane region" description="Helical" evidence="7">
    <location>
        <begin position="404"/>
        <end position="426"/>
    </location>
</feature>
<evidence type="ECO:0000256" key="3">
    <source>
        <dbReference type="ARBA" id="ARBA00022448"/>
    </source>
</evidence>
<comment type="caution">
    <text evidence="9">The sequence shown here is derived from an EMBL/GenBank/DDBJ whole genome shotgun (WGS) entry which is preliminary data.</text>
</comment>
<dbReference type="Gene3D" id="1.20.1720.10">
    <property type="entry name" value="Multidrug resistance protein D"/>
    <property type="match status" value="1"/>
</dbReference>
<name>A0AAD7QW45_9ASCO</name>
<feature type="transmembrane region" description="Helical" evidence="7">
    <location>
        <begin position="344"/>
        <end position="362"/>
    </location>
</feature>
<evidence type="ECO:0000256" key="7">
    <source>
        <dbReference type="SAM" id="Phobius"/>
    </source>
</evidence>
<proteinExistence type="inferred from homology"/>
<feature type="transmembrane region" description="Helical" evidence="7">
    <location>
        <begin position="237"/>
        <end position="261"/>
    </location>
</feature>
<dbReference type="GeneID" id="80880062"/>
<dbReference type="PANTHER" id="PTHR23501:SF191">
    <property type="entry name" value="VACUOLAR BASIC AMINO ACID TRANSPORTER 4"/>
    <property type="match status" value="1"/>
</dbReference>
<dbReference type="PANTHER" id="PTHR23501">
    <property type="entry name" value="MAJOR FACILITATOR SUPERFAMILY"/>
    <property type="match status" value="1"/>
</dbReference>
<dbReference type="InterPro" id="IPR036259">
    <property type="entry name" value="MFS_trans_sf"/>
</dbReference>
<feature type="transmembrane region" description="Helical" evidence="7">
    <location>
        <begin position="198"/>
        <end position="216"/>
    </location>
</feature>
<dbReference type="CDD" id="cd17502">
    <property type="entry name" value="MFS_Azr1_MDR_like"/>
    <property type="match status" value="1"/>
</dbReference>